<dbReference type="PANTHER" id="PTHR45658">
    <property type="entry name" value="GATA TRANSCRIPTION FACTOR"/>
    <property type="match status" value="1"/>
</dbReference>
<dbReference type="AlphaFoldDB" id="A0AA39XHZ6"/>
<dbReference type="PANTHER" id="PTHR45658:SF122">
    <property type="entry name" value="GATA ZINC FINGER DOMAIN-CONTAINING PROTEIN 6"/>
    <property type="match status" value="1"/>
</dbReference>
<keyword evidence="7" id="KW-1185">Reference proteome</keyword>
<dbReference type="Pfam" id="PF00320">
    <property type="entry name" value="GATA"/>
    <property type="match status" value="1"/>
</dbReference>
<feature type="non-terminal residue" evidence="6">
    <location>
        <position position="1"/>
    </location>
</feature>
<dbReference type="EMBL" id="JAULSU010000001">
    <property type="protein sequence ID" value="KAK0633971.1"/>
    <property type="molecule type" value="Genomic_DNA"/>
</dbReference>
<accession>A0AA39XHZ6</accession>
<dbReference type="InterPro" id="IPR051140">
    <property type="entry name" value="GATA_TF"/>
</dbReference>
<evidence type="ECO:0000256" key="2">
    <source>
        <dbReference type="ARBA" id="ARBA00022771"/>
    </source>
</evidence>
<evidence type="ECO:0000259" key="5">
    <source>
        <dbReference type="PROSITE" id="PS50114"/>
    </source>
</evidence>
<dbReference type="SMART" id="SM00401">
    <property type="entry name" value="ZnF_GATA"/>
    <property type="match status" value="1"/>
</dbReference>
<dbReference type="Proteomes" id="UP001175000">
    <property type="component" value="Unassembled WGS sequence"/>
</dbReference>
<reference evidence="6" key="1">
    <citation type="submission" date="2023-06" db="EMBL/GenBank/DDBJ databases">
        <title>Genome-scale phylogeny and comparative genomics of the fungal order Sordariales.</title>
        <authorList>
            <consortium name="Lawrence Berkeley National Laboratory"/>
            <person name="Hensen N."/>
            <person name="Bonometti L."/>
            <person name="Westerberg I."/>
            <person name="Brannstrom I.O."/>
            <person name="Guillou S."/>
            <person name="Cros-Aarteil S."/>
            <person name="Calhoun S."/>
            <person name="Haridas S."/>
            <person name="Kuo A."/>
            <person name="Mondo S."/>
            <person name="Pangilinan J."/>
            <person name="Riley R."/>
            <person name="Labutti K."/>
            <person name="Andreopoulos B."/>
            <person name="Lipzen A."/>
            <person name="Chen C."/>
            <person name="Yanf M."/>
            <person name="Daum C."/>
            <person name="Ng V."/>
            <person name="Clum A."/>
            <person name="Steindorff A."/>
            <person name="Ohm R."/>
            <person name="Martin F."/>
            <person name="Silar P."/>
            <person name="Natvig D."/>
            <person name="Lalanne C."/>
            <person name="Gautier V."/>
            <person name="Ament-Velasquez S.L."/>
            <person name="Kruys A."/>
            <person name="Hutchinson M.I."/>
            <person name="Powell A.J."/>
            <person name="Barry K."/>
            <person name="Miller A.N."/>
            <person name="Grigoriev I.V."/>
            <person name="Debuchy R."/>
            <person name="Gladieux P."/>
            <person name="Thoren M.H."/>
            <person name="Johannesson H."/>
        </authorList>
    </citation>
    <scope>NUCLEOTIDE SEQUENCE</scope>
    <source>
        <strain evidence="6">CBS 606.72</strain>
    </source>
</reference>
<keyword evidence="2 4" id="KW-0863">Zinc-finger</keyword>
<gene>
    <name evidence="6" type="ORF">B0T14DRAFT_418511</name>
</gene>
<comment type="caution">
    <text evidence="6">The sequence shown here is derived from an EMBL/GenBank/DDBJ whole genome shotgun (WGS) entry which is preliminary data.</text>
</comment>
<dbReference type="Gene3D" id="3.30.50.10">
    <property type="entry name" value="Erythroid Transcription Factor GATA-1, subunit A"/>
    <property type="match status" value="1"/>
</dbReference>
<evidence type="ECO:0000313" key="7">
    <source>
        <dbReference type="Proteomes" id="UP001175000"/>
    </source>
</evidence>
<dbReference type="SUPFAM" id="SSF57716">
    <property type="entry name" value="Glucocorticoid receptor-like (DNA-binding domain)"/>
    <property type="match status" value="1"/>
</dbReference>
<evidence type="ECO:0000256" key="1">
    <source>
        <dbReference type="ARBA" id="ARBA00022723"/>
    </source>
</evidence>
<dbReference type="GO" id="GO:0008270">
    <property type="term" value="F:zinc ion binding"/>
    <property type="evidence" value="ECO:0007669"/>
    <property type="project" value="UniProtKB-KW"/>
</dbReference>
<keyword evidence="3" id="KW-0862">Zinc</keyword>
<name>A0AA39XHZ6_9PEZI</name>
<protein>
    <recommendedName>
        <fullName evidence="5">GATA-type domain-containing protein</fullName>
    </recommendedName>
</protein>
<evidence type="ECO:0000256" key="4">
    <source>
        <dbReference type="PROSITE-ProRule" id="PRU00094"/>
    </source>
</evidence>
<sequence length="88" mass="9024">QKGLPARNPAGKCYNCASIESTEWRRGPDGLRTLCNPCGIRYAKAPAPSGAQHMFTVSIETVAAADHGLQVGGWSPVGAVGVSAGTSI</sequence>
<dbReference type="InterPro" id="IPR013088">
    <property type="entry name" value="Znf_NHR/GATA"/>
</dbReference>
<feature type="domain" description="GATA-type" evidence="5">
    <location>
        <begin position="7"/>
        <end position="42"/>
    </location>
</feature>
<dbReference type="PROSITE" id="PS50114">
    <property type="entry name" value="GATA_ZN_FINGER_2"/>
    <property type="match status" value="1"/>
</dbReference>
<dbReference type="InterPro" id="IPR000679">
    <property type="entry name" value="Znf_GATA"/>
</dbReference>
<keyword evidence="1" id="KW-0479">Metal-binding</keyword>
<dbReference type="GO" id="GO:0006355">
    <property type="term" value="P:regulation of DNA-templated transcription"/>
    <property type="evidence" value="ECO:0007669"/>
    <property type="project" value="InterPro"/>
</dbReference>
<organism evidence="6 7">
    <name type="scientific">Immersiella caudata</name>
    <dbReference type="NCBI Taxonomy" id="314043"/>
    <lineage>
        <taxon>Eukaryota</taxon>
        <taxon>Fungi</taxon>
        <taxon>Dikarya</taxon>
        <taxon>Ascomycota</taxon>
        <taxon>Pezizomycotina</taxon>
        <taxon>Sordariomycetes</taxon>
        <taxon>Sordariomycetidae</taxon>
        <taxon>Sordariales</taxon>
        <taxon>Lasiosphaeriaceae</taxon>
        <taxon>Immersiella</taxon>
    </lineage>
</organism>
<evidence type="ECO:0000256" key="3">
    <source>
        <dbReference type="ARBA" id="ARBA00022833"/>
    </source>
</evidence>
<evidence type="ECO:0000313" key="6">
    <source>
        <dbReference type="EMBL" id="KAK0633971.1"/>
    </source>
</evidence>
<dbReference type="CDD" id="cd00202">
    <property type="entry name" value="ZnF_GATA"/>
    <property type="match status" value="1"/>
</dbReference>
<proteinExistence type="predicted"/>
<dbReference type="GO" id="GO:0043565">
    <property type="term" value="F:sequence-specific DNA binding"/>
    <property type="evidence" value="ECO:0007669"/>
    <property type="project" value="InterPro"/>
</dbReference>